<name>A0A1T4YZK4_9BACL</name>
<organism evidence="3 4">
    <name type="scientific">Sporosarcina newyorkensis</name>
    <dbReference type="NCBI Taxonomy" id="759851"/>
    <lineage>
        <taxon>Bacteria</taxon>
        <taxon>Bacillati</taxon>
        <taxon>Bacillota</taxon>
        <taxon>Bacilli</taxon>
        <taxon>Bacillales</taxon>
        <taxon>Caryophanaceae</taxon>
        <taxon>Sporosarcina</taxon>
    </lineage>
</organism>
<dbReference type="RefSeq" id="WP_078818749.1">
    <property type="nucleotide sequence ID" value="NZ_FUYJ01000011.1"/>
</dbReference>
<dbReference type="AlphaFoldDB" id="A0A1T4YZK4"/>
<dbReference type="Proteomes" id="UP000190042">
    <property type="component" value="Unassembled WGS sequence"/>
</dbReference>
<dbReference type="SUPFAM" id="SSF75304">
    <property type="entry name" value="Amidase signature (AS) enzymes"/>
    <property type="match status" value="1"/>
</dbReference>
<feature type="domain" description="SLH" evidence="2">
    <location>
        <begin position="540"/>
        <end position="603"/>
    </location>
</feature>
<reference evidence="4" key="1">
    <citation type="submission" date="2017-02" db="EMBL/GenBank/DDBJ databases">
        <authorList>
            <person name="Varghese N."/>
            <person name="Submissions S."/>
        </authorList>
    </citation>
    <scope>NUCLEOTIDE SEQUENCE [LARGE SCALE GENOMIC DNA]</scope>
    <source>
        <strain evidence="4">DSM 23966</strain>
    </source>
</reference>
<dbReference type="InterPro" id="IPR001119">
    <property type="entry name" value="SLH_dom"/>
</dbReference>
<dbReference type="PROSITE" id="PS51272">
    <property type="entry name" value="SLH"/>
    <property type="match status" value="3"/>
</dbReference>
<dbReference type="InterPro" id="IPR036928">
    <property type="entry name" value="AS_sf"/>
</dbReference>
<evidence type="ECO:0000256" key="1">
    <source>
        <dbReference type="SAM" id="SignalP"/>
    </source>
</evidence>
<evidence type="ECO:0000313" key="4">
    <source>
        <dbReference type="Proteomes" id="UP000190042"/>
    </source>
</evidence>
<evidence type="ECO:0000259" key="2">
    <source>
        <dbReference type="PROSITE" id="PS51272"/>
    </source>
</evidence>
<gene>
    <name evidence="3" type="ORF">SAMN04244570_0229</name>
</gene>
<dbReference type="PANTHER" id="PTHR42678">
    <property type="entry name" value="AMIDASE"/>
    <property type="match status" value="1"/>
</dbReference>
<dbReference type="Pfam" id="PF01425">
    <property type="entry name" value="Amidase"/>
    <property type="match status" value="1"/>
</dbReference>
<proteinExistence type="predicted"/>
<feature type="chain" id="PRO_5012120339" evidence="1">
    <location>
        <begin position="29"/>
        <end position="726"/>
    </location>
</feature>
<protein>
    <submittedName>
        <fullName evidence="3">Amidase</fullName>
    </submittedName>
</protein>
<dbReference type="EMBL" id="FUYJ01000011">
    <property type="protein sequence ID" value="SKB06741.1"/>
    <property type="molecule type" value="Genomic_DNA"/>
</dbReference>
<evidence type="ECO:0000313" key="3">
    <source>
        <dbReference type="EMBL" id="SKB06741.1"/>
    </source>
</evidence>
<dbReference type="PANTHER" id="PTHR42678:SF34">
    <property type="entry name" value="OS04G0183300 PROTEIN"/>
    <property type="match status" value="1"/>
</dbReference>
<keyword evidence="1" id="KW-0732">Signal</keyword>
<accession>A0A1T4YZK4</accession>
<dbReference type="Pfam" id="PF00395">
    <property type="entry name" value="SLH"/>
    <property type="match status" value="3"/>
</dbReference>
<feature type="domain" description="SLH" evidence="2">
    <location>
        <begin position="665"/>
        <end position="726"/>
    </location>
</feature>
<dbReference type="InterPro" id="IPR023631">
    <property type="entry name" value="Amidase_dom"/>
</dbReference>
<dbReference type="Gene3D" id="3.90.1300.10">
    <property type="entry name" value="Amidase signature (AS) domain"/>
    <property type="match status" value="1"/>
</dbReference>
<keyword evidence="4" id="KW-1185">Reference proteome</keyword>
<sequence length="726" mass="78947">MFNILNRVRTLIALMVVVAVLPLASVSAEETEFNPFEKSISEISDALDNNQIKSEQLVKYYLERIEAYDKQGPAINSFTNINEEAIEIAKQLDAERQSKGKRSVLHGIPIVVKDNFDVKGMPTTAGSVALKDAYPVKDAFAIRKLKDAGAIIIGKTNMSEFAASYGRLGYSSLGGLTLNPYNLKRDASGSSSGTAAAITANFGVFGLGTDTSGSVRGPSHVTGLVAIRPTLGLISRGGIVPSSLNFDTAGPMARSVEDVAIALSFMAGVDDKDDQTLSAKGHIVEDYSKSLDNTALQNARIGVAVDFFGDNAEVDTITNKSLKKMEEIGTELIPVSFSETTQYLWTPIIGPINEANFKSQLEEYLKQFPESQPKTLEEIIKISESPEILNSATPVNPAGLEGLKTNLKQAAFKDTPEYNDLVTKEISKVRDEVQSIMEKENLDAIVFPTMSCPASPRFDKEDPTYLCDAYDTYAASYVASATGFPEITVPAGATGEELPVGISFMGLAFSEQSLLDIAYSFEQATNARTLPKTTPNFEMNADEKPAFKDVSSYVDEIMYLTDKGIINGYPDGTFKPNESITRLHAIRLILKEKGIVDYSDVTNPGFVDVSPGDYGYEEIAKAVELGIVNGKVNSQGEKYFDPTGKLSRSQAAAILVLAYDLKGTHPTDFKDVPKGNWAHNYISALVANNITTGYSNGKFKPNINISRQHFAAFMARYLDDQFKPTK</sequence>
<feature type="domain" description="SLH" evidence="2">
    <location>
        <begin position="604"/>
        <end position="664"/>
    </location>
</feature>
<feature type="signal peptide" evidence="1">
    <location>
        <begin position="1"/>
        <end position="28"/>
    </location>
</feature>